<organism evidence="12 13">
    <name type="scientific">Acanthaster planci</name>
    <name type="common">Crown-of-thorns starfish</name>
    <dbReference type="NCBI Taxonomy" id="133434"/>
    <lineage>
        <taxon>Eukaryota</taxon>
        <taxon>Metazoa</taxon>
        <taxon>Echinodermata</taxon>
        <taxon>Eleutherozoa</taxon>
        <taxon>Asterozoa</taxon>
        <taxon>Asteroidea</taxon>
        <taxon>Valvatacea</taxon>
        <taxon>Valvatida</taxon>
        <taxon>Acanthasteridae</taxon>
        <taxon>Acanthaster</taxon>
    </lineage>
</organism>
<dbReference type="InterPro" id="IPR019009">
    <property type="entry name" value="SRP_receptor_beta_su"/>
</dbReference>
<keyword evidence="7 11" id="KW-1133">Transmembrane helix</keyword>
<dbReference type="PROSITE" id="PS51417">
    <property type="entry name" value="ARF"/>
    <property type="match status" value="1"/>
</dbReference>
<dbReference type="InterPro" id="IPR027417">
    <property type="entry name" value="P-loop_NTPase"/>
</dbReference>
<dbReference type="GeneID" id="110979191"/>
<dbReference type="Gene3D" id="3.40.50.300">
    <property type="entry name" value="P-loop containing nucleotide triphosphate hydrolases"/>
    <property type="match status" value="1"/>
</dbReference>
<dbReference type="Proteomes" id="UP000694845">
    <property type="component" value="Unplaced"/>
</dbReference>
<dbReference type="GO" id="GO:0005525">
    <property type="term" value="F:GTP binding"/>
    <property type="evidence" value="ECO:0007669"/>
    <property type="project" value="UniProtKB-KW"/>
</dbReference>
<dbReference type="RefSeq" id="XP_022090478.1">
    <property type="nucleotide sequence ID" value="XM_022234786.1"/>
</dbReference>
<dbReference type="GO" id="GO:0005789">
    <property type="term" value="C:endoplasmic reticulum membrane"/>
    <property type="evidence" value="ECO:0007669"/>
    <property type="project" value="UniProtKB-SubCell"/>
</dbReference>
<dbReference type="Pfam" id="PF09439">
    <property type="entry name" value="SRPRB"/>
    <property type="match status" value="1"/>
</dbReference>
<dbReference type="PANTHER" id="PTHR46693:SF1">
    <property type="entry name" value="ADP-RIBOSYLATION FACTOR-LIKE PROTEIN 15"/>
    <property type="match status" value="1"/>
</dbReference>
<dbReference type="KEGG" id="aplc:110979191"/>
<protein>
    <recommendedName>
        <fullName evidence="3">Signal recognition particle receptor subunit beta</fullName>
    </recommendedName>
</protein>
<evidence type="ECO:0000256" key="8">
    <source>
        <dbReference type="ARBA" id="ARBA00023134"/>
    </source>
</evidence>
<gene>
    <name evidence="13" type="primary">LOC110979191</name>
</gene>
<dbReference type="SMART" id="SM00177">
    <property type="entry name" value="ARF"/>
    <property type="match status" value="1"/>
</dbReference>
<evidence type="ECO:0000256" key="7">
    <source>
        <dbReference type="ARBA" id="ARBA00022989"/>
    </source>
</evidence>
<dbReference type="AlphaFoldDB" id="A0A8B7YB81"/>
<reference evidence="13" key="1">
    <citation type="submission" date="2025-08" db="UniProtKB">
        <authorList>
            <consortium name="RefSeq"/>
        </authorList>
    </citation>
    <scope>IDENTIFICATION</scope>
</reference>
<keyword evidence="12" id="KW-1185">Reference proteome</keyword>
<comment type="subcellular location">
    <subcellularLocation>
        <location evidence="1">Endoplasmic reticulum membrane</location>
        <topology evidence="1">Single-pass membrane protein</topology>
    </subcellularLocation>
</comment>
<name>A0A8B7YB81_ACAPL</name>
<evidence type="ECO:0000256" key="10">
    <source>
        <dbReference type="ARBA" id="ARBA00023170"/>
    </source>
</evidence>
<keyword evidence="9 11" id="KW-0472">Membrane</keyword>
<proteinExistence type="inferred from homology"/>
<keyword evidence="5" id="KW-0547">Nucleotide-binding</keyword>
<dbReference type="InterPro" id="IPR042292">
    <property type="entry name" value="ARL15"/>
</dbReference>
<keyword evidence="4 11" id="KW-0812">Transmembrane</keyword>
<keyword evidence="6" id="KW-0256">Endoplasmic reticulum</keyword>
<dbReference type="PANTHER" id="PTHR46693">
    <property type="entry name" value="ADP-RIBOSYLATION FACTOR-LIKE PROTEIN 15"/>
    <property type="match status" value="1"/>
</dbReference>
<dbReference type="OrthoDB" id="41266at2759"/>
<evidence type="ECO:0000313" key="12">
    <source>
        <dbReference type="Proteomes" id="UP000694845"/>
    </source>
</evidence>
<accession>A0A8B7YB81</accession>
<evidence type="ECO:0000256" key="5">
    <source>
        <dbReference type="ARBA" id="ARBA00022741"/>
    </source>
</evidence>
<evidence type="ECO:0000256" key="2">
    <source>
        <dbReference type="ARBA" id="ARBA00005619"/>
    </source>
</evidence>
<dbReference type="CTD" id="58477"/>
<comment type="similarity">
    <text evidence="2">Belongs to the SRP receptor beta subunit family.</text>
</comment>
<dbReference type="SUPFAM" id="SSF52540">
    <property type="entry name" value="P-loop containing nucleoside triphosphate hydrolases"/>
    <property type="match status" value="1"/>
</dbReference>
<evidence type="ECO:0000256" key="1">
    <source>
        <dbReference type="ARBA" id="ARBA00004389"/>
    </source>
</evidence>
<feature type="transmembrane region" description="Helical" evidence="11">
    <location>
        <begin position="29"/>
        <end position="50"/>
    </location>
</feature>
<dbReference type="OMA" id="MNGVKVT"/>
<evidence type="ECO:0000256" key="9">
    <source>
        <dbReference type="ARBA" id="ARBA00023136"/>
    </source>
</evidence>
<sequence length="264" mass="29195">MEVERRRVDTFEGTFQALKNEIAKQDPTVLGVVVAVVVVLITVAFLYLLARRKNNKRSVLLMGICDAGKTLLFSRLVHNKFINSFTSIKENSGVYQLTGRKSGTLEVVDLPGNDRQRMIFWERFKNQARGLIFVVDSAAFQNELKEVAEFLYTLLSDCMASRTKLSVLITCNKQDAAMAKSSKVIRDKLEKEINTLRVTRSASLGSTDGSAGSEAFLGARGKDFGFAQLSPVSVEFAECSAKGNNEEDGQADLNAVEEWIHSIA</sequence>
<dbReference type="CDD" id="cd04105">
    <property type="entry name" value="SR_beta"/>
    <property type="match status" value="1"/>
</dbReference>
<keyword evidence="8" id="KW-0342">GTP-binding</keyword>
<evidence type="ECO:0000256" key="11">
    <source>
        <dbReference type="SAM" id="Phobius"/>
    </source>
</evidence>
<evidence type="ECO:0000256" key="6">
    <source>
        <dbReference type="ARBA" id="ARBA00022824"/>
    </source>
</evidence>
<keyword evidence="10" id="KW-0675">Receptor</keyword>
<evidence type="ECO:0000256" key="4">
    <source>
        <dbReference type="ARBA" id="ARBA00022692"/>
    </source>
</evidence>
<evidence type="ECO:0000256" key="3">
    <source>
        <dbReference type="ARBA" id="ARBA00020256"/>
    </source>
</evidence>
<evidence type="ECO:0000313" key="13">
    <source>
        <dbReference type="RefSeq" id="XP_022090478.1"/>
    </source>
</evidence>